<gene>
    <name evidence="1" type="ORF">HJ583_012110</name>
</gene>
<sequence>MAGLNREWHAAHRMPEQATAEQRIAWHLAHAQHCRCRPIPAGVLELMQARGIVPPAKLSTER</sequence>
<evidence type="ECO:0000313" key="2">
    <source>
        <dbReference type="Proteomes" id="UP000778523"/>
    </source>
</evidence>
<dbReference type="Proteomes" id="UP000778523">
    <property type="component" value="Unassembled WGS sequence"/>
</dbReference>
<keyword evidence="2" id="KW-1185">Reference proteome</keyword>
<proteinExistence type="predicted"/>
<dbReference type="EMBL" id="JABCSC020000003">
    <property type="protein sequence ID" value="NSL55773.1"/>
    <property type="molecule type" value="Genomic_DNA"/>
</dbReference>
<protein>
    <submittedName>
        <fullName evidence="1">Uncharacterized protein</fullName>
    </submittedName>
</protein>
<evidence type="ECO:0000313" key="1">
    <source>
        <dbReference type="EMBL" id="NSL55773.1"/>
    </source>
</evidence>
<accession>A0ABX2IGC1</accession>
<organism evidence="1 2">
    <name type="scientific">Uliginosibacterium aquaticum</name>
    <dbReference type="NCBI Taxonomy" id="2731212"/>
    <lineage>
        <taxon>Bacteria</taxon>
        <taxon>Pseudomonadati</taxon>
        <taxon>Pseudomonadota</taxon>
        <taxon>Betaproteobacteria</taxon>
        <taxon>Rhodocyclales</taxon>
        <taxon>Zoogloeaceae</taxon>
        <taxon>Uliginosibacterium</taxon>
    </lineage>
</organism>
<reference evidence="1 2" key="1">
    <citation type="submission" date="2020-06" db="EMBL/GenBank/DDBJ databases">
        <title>Draft genome of Uliginosibacterium sp. IMCC34675.</title>
        <authorList>
            <person name="Song J."/>
        </authorList>
    </citation>
    <scope>NUCLEOTIDE SEQUENCE [LARGE SCALE GENOMIC DNA]</scope>
    <source>
        <strain evidence="1 2">IMCC34675</strain>
    </source>
</reference>
<name>A0ABX2IGC1_9RHOO</name>
<dbReference type="RefSeq" id="WP_170022169.1">
    <property type="nucleotide sequence ID" value="NZ_JABCSC020000003.1"/>
</dbReference>
<comment type="caution">
    <text evidence="1">The sequence shown here is derived from an EMBL/GenBank/DDBJ whole genome shotgun (WGS) entry which is preliminary data.</text>
</comment>